<dbReference type="InterPro" id="IPR013766">
    <property type="entry name" value="Thioredoxin_domain"/>
</dbReference>
<sequence length="177" mass="19408">MKYLSYGFALSLIIPALAFADVPPATTASAAADTTAAPVKKHESAKVDSHIYDIKADPSKDLAQAIADAKKGNKHILVEVGGDWCIWCRRLEGIFVSHPELTALRDKNFVLVHVNFSDENENKAFLAQFPKVAGYPHIFVLDQDGKLLHSHDTSDLEDGKSYSIANITAFLEKWKAA</sequence>
<dbReference type="EMBL" id="CP031222">
    <property type="protein sequence ID" value="AXI03694.1"/>
    <property type="molecule type" value="Genomic_DNA"/>
</dbReference>
<feature type="signal peptide" evidence="2">
    <location>
        <begin position="1"/>
        <end position="20"/>
    </location>
</feature>
<keyword evidence="1 2" id="KW-0732">Signal</keyword>
<dbReference type="Gene3D" id="3.40.30.10">
    <property type="entry name" value="Glutaredoxin"/>
    <property type="match status" value="1"/>
</dbReference>
<evidence type="ECO:0000313" key="4">
    <source>
        <dbReference type="EMBL" id="AXI03694.1"/>
    </source>
</evidence>
<dbReference type="OrthoDB" id="195735at2"/>
<proteinExistence type="predicted"/>
<feature type="chain" id="PRO_5016773320" evidence="2">
    <location>
        <begin position="21"/>
        <end position="177"/>
    </location>
</feature>
<organism evidence="4 5">
    <name type="scientific">Aquirhabdus parva</name>
    <dbReference type="NCBI Taxonomy" id="2283318"/>
    <lineage>
        <taxon>Bacteria</taxon>
        <taxon>Pseudomonadati</taxon>
        <taxon>Pseudomonadota</taxon>
        <taxon>Gammaproteobacteria</taxon>
        <taxon>Moraxellales</taxon>
        <taxon>Moraxellaceae</taxon>
        <taxon>Aquirhabdus</taxon>
    </lineage>
</organism>
<protein>
    <submittedName>
        <fullName evidence="4">Thioredoxin family protein</fullName>
    </submittedName>
</protein>
<dbReference type="PROSITE" id="PS51352">
    <property type="entry name" value="THIOREDOXIN_2"/>
    <property type="match status" value="1"/>
</dbReference>
<dbReference type="PANTHER" id="PTHR15337">
    <property type="entry name" value="ANTERIOR GRADIENT PROTEIN-RELATED"/>
    <property type="match status" value="1"/>
</dbReference>
<evidence type="ECO:0000259" key="3">
    <source>
        <dbReference type="PROSITE" id="PS51352"/>
    </source>
</evidence>
<dbReference type="PANTHER" id="PTHR15337:SF11">
    <property type="entry name" value="THIOREDOXIN DOMAIN-CONTAINING PROTEIN"/>
    <property type="match status" value="1"/>
</dbReference>
<keyword evidence="5" id="KW-1185">Reference proteome</keyword>
<dbReference type="Proteomes" id="UP000253940">
    <property type="component" value="Chromosome"/>
</dbReference>
<dbReference type="KEGG" id="mbah:HYN46_13155"/>
<feature type="domain" description="Thioredoxin" evidence="3">
    <location>
        <begin position="17"/>
        <end position="176"/>
    </location>
</feature>
<dbReference type="SUPFAM" id="SSF52833">
    <property type="entry name" value="Thioredoxin-like"/>
    <property type="match status" value="1"/>
</dbReference>
<dbReference type="RefSeq" id="WP_114899802.1">
    <property type="nucleotide sequence ID" value="NZ_CP031222.1"/>
</dbReference>
<evidence type="ECO:0000313" key="5">
    <source>
        <dbReference type="Proteomes" id="UP000253940"/>
    </source>
</evidence>
<dbReference type="AlphaFoldDB" id="A0A345P8T5"/>
<dbReference type="InterPro" id="IPR036249">
    <property type="entry name" value="Thioredoxin-like_sf"/>
</dbReference>
<reference evidence="4 5" key="1">
    <citation type="submission" date="2018-07" db="EMBL/GenBank/DDBJ databases">
        <title>Genome sequencing of Moraxellaceae gen. HYN0046.</title>
        <authorList>
            <person name="Kim M."/>
            <person name="Yi H."/>
        </authorList>
    </citation>
    <scope>NUCLEOTIDE SEQUENCE [LARGE SCALE GENOMIC DNA]</scope>
    <source>
        <strain evidence="4 5">HYN0046</strain>
    </source>
</reference>
<dbReference type="Pfam" id="PF13899">
    <property type="entry name" value="Thioredoxin_7"/>
    <property type="match status" value="1"/>
</dbReference>
<evidence type="ECO:0000256" key="1">
    <source>
        <dbReference type="ARBA" id="ARBA00022729"/>
    </source>
</evidence>
<name>A0A345P8T5_9GAMM</name>
<accession>A0A345P8T5</accession>
<evidence type="ECO:0000256" key="2">
    <source>
        <dbReference type="SAM" id="SignalP"/>
    </source>
</evidence>
<dbReference type="InterPro" id="IPR051099">
    <property type="entry name" value="AGR/TXD"/>
</dbReference>
<gene>
    <name evidence="4" type="ORF">HYN46_13155</name>
</gene>